<evidence type="ECO:0000313" key="2">
    <source>
        <dbReference type="Proteomes" id="UP000254773"/>
    </source>
</evidence>
<name>A0A379QD84_SALER</name>
<dbReference type="AlphaFoldDB" id="A0A379QD84"/>
<dbReference type="EMBL" id="UGWI01000001">
    <property type="protein sequence ID" value="SUF39491.1"/>
    <property type="molecule type" value="Genomic_DNA"/>
</dbReference>
<organism evidence="1 2">
    <name type="scientific">Salmonella enterica</name>
    <name type="common">Salmonella choleraesuis</name>
    <dbReference type="NCBI Taxonomy" id="28901"/>
    <lineage>
        <taxon>Bacteria</taxon>
        <taxon>Pseudomonadati</taxon>
        <taxon>Pseudomonadota</taxon>
        <taxon>Gammaproteobacteria</taxon>
        <taxon>Enterobacterales</taxon>
        <taxon>Enterobacteriaceae</taxon>
        <taxon>Salmonella</taxon>
    </lineage>
</organism>
<reference evidence="1 2" key="1">
    <citation type="submission" date="2018-06" db="EMBL/GenBank/DDBJ databases">
        <authorList>
            <consortium name="Pathogen Informatics"/>
            <person name="Doyle S."/>
        </authorList>
    </citation>
    <scope>NUCLEOTIDE SEQUENCE [LARGE SCALE GENOMIC DNA]</scope>
    <source>
        <strain evidence="1 2">NCTC9854</strain>
    </source>
</reference>
<protein>
    <submittedName>
        <fullName evidence="1">Uncharacterized protein</fullName>
    </submittedName>
</protein>
<gene>
    <name evidence="1" type="ORF">NCTC9854_03865</name>
</gene>
<evidence type="ECO:0000313" key="1">
    <source>
        <dbReference type="EMBL" id="SUF39491.1"/>
    </source>
</evidence>
<proteinExistence type="predicted"/>
<accession>A0A379QD84</accession>
<sequence length="84" mass="9576">MPQKTPTSIASYIYQLAKEHNVTATRDDISNIAIAITTLSGDDIELDDVEQLLVNLKRKGFLTKAEIMQLEGRYLREQKHSRTE</sequence>
<dbReference type="Proteomes" id="UP000254773">
    <property type="component" value="Unassembled WGS sequence"/>
</dbReference>